<dbReference type="Proteomes" id="UP001321520">
    <property type="component" value="Chromosome"/>
</dbReference>
<proteinExistence type="predicted"/>
<protein>
    <submittedName>
        <fullName evidence="4">TGF-beta family protein</fullName>
    </submittedName>
</protein>
<dbReference type="RefSeq" id="WP_301415507.1">
    <property type="nucleotide sequence ID" value="NZ_CP098023.1"/>
</dbReference>
<dbReference type="SMART" id="SM00204">
    <property type="entry name" value="TGFB"/>
    <property type="match status" value="1"/>
</dbReference>
<dbReference type="InterPro" id="IPR029034">
    <property type="entry name" value="Cystine-knot_cytokine"/>
</dbReference>
<dbReference type="EMBL" id="CP098023">
    <property type="protein sequence ID" value="WKD49655.1"/>
    <property type="molecule type" value="Genomic_DNA"/>
</dbReference>
<evidence type="ECO:0000259" key="3">
    <source>
        <dbReference type="PROSITE" id="PS51362"/>
    </source>
</evidence>
<evidence type="ECO:0000313" key="5">
    <source>
        <dbReference type="Proteomes" id="UP001321520"/>
    </source>
</evidence>
<name>A0ABY9EE69_9GAMM</name>
<evidence type="ECO:0000256" key="1">
    <source>
        <dbReference type="ARBA" id="ARBA00004613"/>
    </source>
</evidence>
<gene>
    <name evidence="4" type="ORF">M8T91_17470</name>
</gene>
<dbReference type="PROSITE" id="PS51362">
    <property type="entry name" value="TGF_BETA_2"/>
    <property type="match status" value="1"/>
</dbReference>
<comment type="subcellular location">
    <subcellularLocation>
        <location evidence="1">Secreted</location>
    </subcellularLocation>
</comment>
<dbReference type="Gene3D" id="2.10.90.10">
    <property type="entry name" value="Cystine-knot cytokines"/>
    <property type="match status" value="1"/>
</dbReference>
<evidence type="ECO:0000256" key="2">
    <source>
        <dbReference type="ARBA" id="ARBA00022525"/>
    </source>
</evidence>
<sequence length="112" mass="12509">MNKILPIFLIIFSNFFTSLSYANCRLVDRTINLQEAYPFVIFPTTVNIKDAEGECSVVQAETHGLLINNVARIPLQCVPVEFTSMSILFEDENGQVIQDTLPNAIATRAACR</sequence>
<dbReference type="Pfam" id="PF00019">
    <property type="entry name" value="TGF_beta"/>
    <property type="match status" value="1"/>
</dbReference>
<dbReference type="SUPFAM" id="SSF57501">
    <property type="entry name" value="Cystine-knot cytokines"/>
    <property type="match status" value="1"/>
</dbReference>
<feature type="domain" description="TGF-beta family profile" evidence="3">
    <location>
        <begin position="23"/>
        <end position="112"/>
    </location>
</feature>
<organism evidence="4 5">
    <name type="scientific">Microbulbifer spongiae</name>
    <dbReference type="NCBI Taxonomy" id="2944933"/>
    <lineage>
        <taxon>Bacteria</taxon>
        <taxon>Pseudomonadati</taxon>
        <taxon>Pseudomonadota</taxon>
        <taxon>Gammaproteobacteria</taxon>
        <taxon>Cellvibrionales</taxon>
        <taxon>Microbulbiferaceae</taxon>
        <taxon>Microbulbifer</taxon>
    </lineage>
</organism>
<keyword evidence="5" id="KW-1185">Reference proteome</keyword>
<reference evidence="4 5" key="1">
    <citation type="submission" date="2022-05" db="EMBL/GenBank/DDBJ databases">
        <title>Microbulbifer sp. nov., isolated from sponge.</title>
        <authorList>
            <person name="Gao L."/>
        </authorList>
    </citation>
    <scope>NUCLEOTIDE SEQUENCE [LARGE SCALE GENOMIC DNA]</scope>
    <source>
        <strain evidence="4 5">MI-G</strain>
    </source>
</reference>
<keyword evidence="2" id="KW-0964">Secreted</keyword>
<dbReference type="InterPro" id="IPR001839">
    <property type="entry name" value="TGF-b_C"/>
</dbReference>
<evidence type="ECO:0000313" key="4">
    <source>
        <dbReference type="EMBL" id="WKD49655.1"/>
    </source>
</evidence>
<accession>A0ABY9EE69</accession>